<dbReference type="OrthoDB" id="1407586at2"/>
<reference evidence="3 4" key="1">
    <citation type="journal article" date="2013" name="Biodegradation">
        <title>Quantitative proteomic analysis of ibuprofen-degrading Patulibacter sp. strain I11.</title>
        <authorList>
            <person name="Almeida B."/>
            <person name="Kjeldal H."/>
            <person name="Lolas I."/>
            <person name="Knudsen A.D."/>
            <person name="Carvalho G."/>
            <person name="Nielsen K.L."/>
            <person name="Barreto Crespo M.T."/>
            <person name="Stensballe A."/>
            <person name="Nielsen J.L."/>
        </authorList>
    </citation>
    <scope>NUCLEOTIDE SEQUENCE [LARGE SCALE GENOMIC DNA]</scope>
    <source>
        <strain evidence="3 4">I11</strain>
    </source>
</reference>
<sequence>MRIDSHMHLYPTAAAGRAVVTAYPIVEYGEHAGVARSDRAGTVADGLAALADAGAAHGVVLGEFELPGAPFPPGGERWWPADPPHAEAREALLAYNRWLCDVGARHRELLPFATLHPGVLGAREAAAHVAELADDHGARGLKLHTISLRLHPDDPALQPVLAACAARSLPVVVHCGPDRHGAGWSLPEAFSPVLAAHPRLQLVLAHLGGAAWRSAAAFAEAHPSAWFDLSEIVAWAGAPAAPTPRELSALIRAVGPERVLLGSDFPWYEPADTLAELGALPGLGDGERDAIAGGNATRLLGL</sequence>
<organism evidence="3 4">
    <name type="scientific">Patulibacter medicamentivorans</name>
    <dbReference type="NCBI Taxonomy" id="1097667"/>
    <lineage>
        <taxon>Bacteria</taxon>
        <taxon>Bacillati</taxon>
        <taxon>Actinomycetota</taxon>
        <taxon>Thermoleophilia</taxon>
        <taxon>Solirubrobacterales</taxon>
        <taxon>Patulibacteraceae</taxon>
        <taxon>Patulibacter</taxon>
    </lineage>
</organism>
<dbReference type="Pfam" id="PF04909">
    <property type="entry name" value="Amidohydro_2"/>
    <property type="match status" value="1"/>
</dbReference>
<dbReference type="Proteomes" id="UP000005143">
    <property type="component" value="Unassembled WGS sequence"/>
</dbReference>
<dbReference type="PANTHER" id="PTHR21240:SF28">
    <property type="entry name" value="ISO-OROTATE DECARBOXYLASE (EUROFUNG)"/>
    <property type="match status" value="1"/>
</dbReference>
<evidence type="ECO:0000256" key="1">
    <source>
        <dbReference type="ARBA" id="ARBA00023239"/>
    </source>
</evidence>
<feature type="domain" description="Amidohydrolase-related" evidence="2">
    <location>
        <begin position="3"/>
        <end position="302"/>
    </location>
</feature>
<dbReference type="InterPro" id="IPR032465">
    <property type="entry name" value="ACMSD"/>
</dbReference>
<dbReference type="GO" id="GO:0005737">
    <property type="term" value="C:cytoplasm"/>
    <property type="evidence" value="ECO:0007669"/>
    <property type="project" value="TreeGrafter"/>
</dbReference>
<dbReference type="EMBL" id="AGUD01000294">
    <property type="protein sequence ID" value="EHN09349.1"/>
    <property type="molecule type" value="Genomic_DNA"/>
</dbReference>
<dbReference type="Gene3D" id="3.20.20.140">
    <property type="entry name" value="Metal-dependent hydrolases"/>
    <property type="match status" value="1"/>
</dbReference>
<comment type="caution">
    <text evidence="3">The sequence shown here is derived from an EMBL/GenBank/DDBJ whole genome shotgun (WGS) entry which is preliminary data.</text>
</comment>
<dbReference type="InterPro" id="IPR032466">
    <property type="entry name" value="Metal_Hydrolase"/>
</dbReference>
<proteinExistence type="predicted"/>
<keyword evidence="4" id="KW-1185">Reference proteome</keyword>
<evidence type="ECO:0000259" key="2">
    <source>
        <dbReference type="Pfam" id="PF04909"/>
    </source>
</evidence>
<protein>
    <recommendedName>
        <fullName evidence="2">Amidohydrolase-related domain-containing protein</fullName>
    </recommendedName>
</protein>
<gene>
    <name evidence="3" type="ORF">PAI11_38070</name>
</gene>
<dbReference type="GO" id="GO:0016787">
    <property type="term" value="F:hydrolase activity"/>
    <property type="evidence" value="ECO:0007669"/>
    <property type="project" value="InterPro"/>
</dbReference>
<evidence type="ECO:0000313" key="4">
    <source>
        <dbReference type="Proteomes" id="UP000005143"/>
    </source>
</evidence>
<dbReference type="SUPFAM" id="SSF51556">
    <property type="entry name" value="Metallo-dependent hydrolases"/>
    <property type="match status" value="1"/>
</dbReference>
<dbReference type="GO" id="GO:0019748">
    <property type="term" value="P:secondary metabolic process"/>
    <property type="evidence" value="ECO:0007669"/>
    <property type="project" value="TreeGrafter"/>
</dbReference>
<evidence type="ECO:0000313" key="3">
    <source>
        <dbReference type="EMBL" id="EHN09349.1"/>
    </source>
</evidence>
<dbReference type="PANTHER" id="PTHR21240">
    <property type="entry name" value="2-AMINO-3-CARBOXYLMUCONATE-6-SEMIALDEHYDE DECARBOXYLASE"/>
    <property type="match status" value="1"/>
</dbReference>
<dbReference type="InterPro" id="IPR006680">
    <property type="entry name" value="Amidohydro-rel"/>
</dbReference>
<dbReference type="AlphaFoldDB" id="H0EAD3"/>
<dbReference type="RefSeq" id="WP_007578243.1">
    <property type="nucleotide sequence ID" value="NZ_AGUD01000294.1"/>
</dbReference>
<name>H0EAD3_9ACTN</name>
<accession>H0EAD3</accession>
<dbReference type="GO" id="GO:0016831">
    <property type="term" value="F:carboxy-lyase activity"/>
    <property type="evidence" value="ECO:0007669"/>
    <property type="project" value="InterPro"/>
</dbReference>
<keyword evidence="1" id="KW-0456">Lyase</keyword>